<dbReference type="Proteomes" id="UP001215280">
    <property type="component" value="Unassembled WGS sequence"/>
</dbReference>
<dbReference type="InterPro" id="IPR027417">
    <property type="entry name" value="P-loop_NTPase"/>
</dbReference>
<accession>A0AAD7KK75</accession>
<dbReference type="Pfam" id="PF01823">
    <property type="entry name" value="MACPF"/>
    <property type="match status" value="1"/>
</dbReference>
<evidence type="ECO:0000313" key="2">
    <source>
        <dbReference type="EMBL" id="KAJ7785038.1"/>
    </source>
</evidence>
<evidence type="ECO:0000313" key="3">
    <source>
        <dbReference type="Proteomes" id="UP001215280"/>
    </source>
</evidence>
<dbReference type="InterPro" id="IPR020864">
    <property type="entry name" value="MACPF"/>
</dbReference>
<organism evidence="2 3">
    <name type="scientific">Mycena maculata</name>
    <dbReference type="NCBI Taxonomy" id="230809"/>
    <lineage>
        <taxon>Eukaryota</taxon>
        <taxon>Fungi</taxon>
        <taxon>Dikarya</taxon>
        <taxon>Basidiomycota</taxon>
        <taxon>Agaricomycotina</taxon>
        <taxon>Agaricomycetes</taxon>
        <taxon>Agaricomycetidae</taxon>
        <taxon>Agaricales</taxon>
        <taxon>Marasmiineae</taxon>
        <taxon>Mycenaceae</taxon>
        <taxon>Mycena</taxon>
    </lineage>
</organism>
<dbReference type="EMBL" id="JARJLG010000001">
    <property type="protein sequence ID" value="KAJ7785038.1"/>
    <property type="molecule type" value="Genomic_DNA"/>
</dbReference>
<sequence>MATNITIIVVLGSRKAGERLVTSHNSAADSTETGTLVLGGRPAKRNVQVVSGYAPKHRFLLHKLEAHTTLDEIEQKVAAHIQSLGALNANVGGIVFMCNEKYLDAGAFPFHENTMFLELSGKSLFEKLTVVPLTPDLGARANFKALSEKGMRILDVKDPSEVLPQILSWVAQGEDARRNQIQDIYRKAAKSVRRDSRRAVILFAGNAGHGKSKTINRLIGQELLSVGRGALGSTTKVIQRVQVHSTRKELSSETTVVFDDTPSLEDNTFEHRELNASLLRTYKLKHFKDIYPNVILLIAAWESITPDAHKEPAHFESAIGKTIYALYRSNLVDDQHTNIVVVVTKSIDSFFGQFGDTQTTKEKNAQWRIEEGRRRGIITDLQRKMFPRSSPWEIVFIENGGGKDMRAKFPVLPDGQLSHQNLYDAIHNIIKRPSSDGSLDLVGIQALQVLTGAAPLGSSAEVQAKVLVDASKQEMAKPEEITANPLPASPREVIQSLASTYFGVTYNDALGTFGRTNVLDQQEIVPRPERELEEFRLMTDPFTLPRRHYSSDWAFRAAASKTSQYWILHCETQIVAAGHQRLSRDMQNLIRRLPPWSPVEQPKYTQFFTNYGTHVITQLVLGGTLRAIVDATNAGRQSVMIFHDGGASVAAELTVHLEQNFPPSVSPSQWKDTREKWIQALEKEPVFCPDHTLTKYKLICDLPGLTPDQKTWLERGYQSYMASPPRNDKISDRKGFRTGHDSLQREFNLAEAVKLLRDAVTHALYRLWQGR</sequence>
<proteinExistence type="predicted"/>
<name>A0AAD7KK75_9AGAR</name>
<dbReference type="AlphaFoldDB" id="A0AAD7KK75"/>
<evidence type="ECO:0000259" key="1">
    <source>
        <dbReference type="Pfam" id="PF01823"/>
    </source>
</evidence>
<reference evidence="2" key="1">
    <citation type="submission" date="2023-03" db="EMBL/GenBank/DDBJ databases">
        <title>Massive genome expansion in bonnet fungi (Mycena s.s.) driven by repeated elements and novel gene families across ecological guilds.</title>
        <authorList>
            <consortium name="Lawrence Berkeley National Laboratory"/>
            <person name="Harder C.B."/>
            <person name="Miyauchi S."/>
            <person name="Viragh M."/>
            <person name="Kuo A."/>
            <person name="Thoen E."/>
            <person name="Andreopoulos B."/>
            <person name="Lu D."/>
            <person name="Skrede I."/>
            <person name="Drula E."/>
            <person name="Henrissat B."/>
            <person name="Morin E."/>
            <person name="Kohler A."/>
            <person name="Barry K."/>
            <person name="LaButti K."/>
            <person name="Morin E."/>
            <person name="Salamov A."/>
            <person name="Lipzen A."/>
            <person name="Mereny Z."/>
            <person name="Hegedus B."/>
            <person name="Baldrian P."/>
            <person name="Stursova M."/>
            <person name="Weitz H."/>
            <person name="Taylor A."/>
            <person name="Grigoriev I.V."/>
            <person name="Nagy L.G."/>
            <person name="Martin F."/>
            <person name="Kauserud H."/>
        </authorList>
    </citation>
    <scope>NUCLEOTIDE SEQUENCE</scope>
    <source>
        <strain evidence="2">CBHHK188m</strain>
    </source>
</reference>
<keyword evidence="3" id="KW-1185">Reference proteome</keyword>
<comment type="caution">
    <text evidence="2">The sequence shown here is derived from an EMBL/GenBank/DDBJ whole genome shotgun (WGS) entry which is preliminary data.</text>
</comment>
<gene>
    <name evidence="2" type="ORF">DFH07DRAFT_975462</name>
</gene>
<dbReference type="Gene3D" id="3.40.50.300">
    <property type="entry name" value="P-loop containing nucleotide triphosphate hydrolases"/>
    <property type="match status" value="1"/>
</dbReference>
<dbReference type="SUPFAM" id="SSF52540">
    <property type="entry name" value="P-loop containing nucleoside triphosphate hydrolases"/>
    <property type="match status" value="1"/>
</dbReference>
<protein>
    <recommendedName>
        <fullName evidence="1">MACPF domain-containing protein</fullName>
    </recommendedName>
</protein>
<feature type="domain" description="MACPF" evidence="1">
    <location>
        <begin position="571"/>
        <end position="632"/>
    </location>
</feature>